<dbReference type="InterPro" id="IPR050814">
    <property type="entry name" value="Myo-inositol_Transporter"/>
</dbReference>
<organism evidence="8 9">
    <name type="scientific">Algoriphagus limi</name>
    <dbReference type="NCBI Taxonomy" id="2975273"/>
    <lineage>
        <taxon>Bacteria</taxon>
        <taxon>Pseudomonadati</taxon>
        <taxon>Bacteroidota</taxon>
        <taxon>Cytophagia</taxon>
        <taxon>Cytophagales</taxon>
        <taxon>Cyclobacteriaceae</taxon>
        <taxon>Algoriphagus</taxon>
    </lineage>
</organism>
<dbReference type="PANTHER" id="PTHR48020">
    <property type="entry name" value="PROTON MYO-INOSITOL COTRANSPORTER"/>
    <property type="match status" value="1"/>
</dbReference>
<dbReference type="PRINTS" id="PR00171">
    <property type="entry name" value="SUGRTRNSPORT"/>
</dbReference>
<dbReference type="RefSeq" id="WP_259414130.1">
    <property type="nucleotide sequence ID" value="NZ_JANWGH010000001.1"/>
</dbReference>
<evidence type="ECO:0000256" key="1">
    <source>
        <dbReference type="ARBA" id="ARBA00004141"/>
    </source>
</evidence>
<reference evidence="8 9" key="1">
    <citation type="submission" date="2022-08" db="EMBL/GenBank/DDBJ databases">
        <title>Algoriphagus sp. CAU 1643 isolated from mud.</title>
        <authorList>
            <person name="Kim W."/>
        </authorList>
    </citation>
    <scope>NUCLEOTIDE SEQUENCE [LARGE SCALE GENOMIC DNA]</scope>
    <source>
        <strain evidence="8 9">CAU 1643</strain>
    </source>
</reference>
<keyword evidence="2" id="KW-0813">Transport</keyword>
<evidence type="ECO:0000259" key="7">
    <source>
        <dbReference type="PROSITE" id="PS50850"/>
    </source>
</evidence>
<keyword evidence="4 6" id="KW-1133">Transmembrane helix</keyword>
<evidence type="ECO:0000256" key="2">
    <source>
        <dbReference type="ARBA" id="ARBA00022448"/>
    </source>
</evidence>
<dbReference type="InterPro" id="IPR005828">
    <property type="entry name" value="MFS_sugar_transport-like"/>
</dbReference>
<dbReference type="InterPro" id="IPR036259">
    <property type="entry name" value="MFS_trans_sf"/>
</dbReference>
<dbReference type="PANTHER" id="PTHR48020:SF12">
    <property type="entry name" value="PROTON MYO-INOSITOL COTRANSPORTER"/>
    <property type="match status" value="1"/>
</dbReference>
<evidence type="ECO:0000313" key="8">
    <source>
        <dbReference type="EMBL" id="MCS5489830.1"/>
    </source>
</evidence>
<evidence type="ECO:0000256" key="3">
    <source>
        <dbReference type="ARBA" id="ARBA00022692"/>
    </source>
</evidence>
<comment type="caution">
    <text evidence="8">The sequence shown here is derived from an EMBL/GenBank/DDBJ whole genome shotgun (WGS) entry which is preliminary data.</text>
</comment>
<dbReference type="PROSITE" id="PS50850">
    <property type="entry name" value="MFS"/>
    <property type="match status" value="1"/>
</dbReference>
<dbReference type="InterPro" id="IPR003663">
    <property type="entry name" value="Sugar/inositol_transpt"/>
</dbReference>
<dbReference type="EMBL" id="JANWGH010000001">
    <property type="protein sequence ID" value="MCS5489830.1"/>
    <property type="molecule type" value="Genomic_DNA"/>
</dbReference>
<dbReference type="InterPro" id="IPR020846">
    <property type="entry name" value="MFS_dom"/>
</dbReference>
<evidence type="ECO:0000256" key="4">
    <source>
        <dbReference type="ARBA" id="ARBA00022989"/>
    </source>
</evidence>
<dbReference type="SUPFAM" id="SSF103473">
    <property type="entry name" value="MFS general substrate transporter"/>
    <property type="match status" value="1"/>
</dbReference>
<dbReference type="Gene3D" id="1.20.1250.20">
    <property type="entry name" value="MFS general substrate transporter like domains"/>
    <property type="match status" value="1"/>
</dbReference>
<protein>
    <submittedName>
        <fullName evidence="8">MFS transporter</fullName>
    </submittedName>
</protein>
<evidence type="ECO:0000313" key="9">
    <source>
        <dbReference type="Proteomes" id="UP001206788"/>
    </source>
</evidence>
<name>A0ABT2G3I8_9BACT</name>
<feature type="domain" description="Major facilitator superfamily (MFS) profile" evidence="7">
    <location>
        <begin position="1"/>
        <end position="167"/>
    </location>
</feature>
<comment type="subcellular location">
    <subcellularLocation>
        <location evidence="1">Membrane</location>
        <topology evidence="1">Multi-pass membrane protein</topology>
    </subcellularLocation>
</comment>
<feature type="transmembrane region" description="Helical" evidence="6">
    <location>
        <begin position="144"/>
        <end position="163"/>
    </location>
</feature>
<evidence type="ECO:0000256" key="6">
    <source>
        <dbReference type="SAM" id="Phobius"/>
    </source>
</evidence>
<accession>A0ABT2G3I8</accession>
<dbReference type="Proteomes" id="UP001206788">
    <property type="component" value="Unassembled WGS sequence"/>
</dbReference>
<gene>
    <name evidence="8" type="ORF">NY014_05285</name>
</gene>
<keyword evidence="5 6" id="KW-0472">Membrane</keyword>
<sequence length="181" mass="19992">MGLLAYGFGNATYKLTTESIKTLPSEINQDILTPLVEEVFDNDVSFKEAIRENLGEKDALTFESNLITAAIQINPTLILVGILGFVASFAISIGPVMWVLFSELFPIKIKGAAISFVGFLNSLVSYLVQQFFPWQLDTMGSSTTFLLYGLFAAVGFFFVMAVVPETKNKSLEELEEILIKK</sequence>
<feature type="transmembrane region" description="Helical" evidence="6">
    <location>
        <begin position="113"/>
        <end position="132"/>
    </location>
</feature>
<dbReference type="Pfam" id="PF00083">
    <property type="entry name" value="Sugar_tr"/>
    <property type="match status" value="1"/>
</dbReference>
<proteinExistence type="predicted"/>
<feature type="transmembrane region" description="Helical" evidence="6">
    <location>
        <begin position="77"/>
        <end position="101"/>
    </location>
</feature>
<keyword evidence="3 6" id="KW-0812">Transmembrane</keyword>
<evidence type="ECO:0000256" key="5">
    <source>
        <dbReference type="ARBA" id="ARBA00023136"/>
    </source>
</evidence>
<keyword evidence="9" id="KW-1185">Reference proteome</keyword>